<sequence>MSGLKKSLVKALKEVFGAMAICTAIFIFVFLFLVQPVRVVGASMNPTLQNNEFVLAEKITFKFEPFKKDEIVIFEHPKQRGIHVIKRIEGLPNSVINGITIPEDAYYMLGDNKENSVDSRTWGAVDKKFIVGRAVMVILPLSSLRLL</sequence>
<comment type="caution">
    <text evidence="9">The sequence shown here is derived from an EMBL/GenBank/DDBJ whole genome shotgun (WGS) entry which is preliminary data.</text>
</comment>
<dbReference type="PROSITE" id="PS00761">
    <property type="entry name" value="SPASE_I_3"/>
    <property type="match status" value="1"/>
</dbReference>
<dbReference type="InterPro" id="IPR019756">
    <property type="entry name" value="Pept_S26A_signal_pept_1_Ser-AS"/>
</dbReference>
<dbReference type="PRINTS" id="PR00727">
    <property type="entry name" value="LEADERPTASE"/>
</dbReference>
<evidence type="ECO:0000256" key="2">
    <source>
        <dbReference type="ARBA" id="ARBA00009370"/>
    </source>
</evidence>
<evidence type="ECO:0000256" key="4">
    <source>
        <dbReference type="ARBA" id="ARBA00022670"/>
    </source>
</evidence>
<dbReference type="Gene3D" id="2.10.109.10">
    <property type="entry name" value="Umud Fragment, subunit A"/>
    <property type="match status" value="1"/>
</dbReference>
<dbReference type="GO" id="GO:0016020">
    <property type="term" value="C:membrane"/>
    <property type="evidence" value="ECO:0007669"/>
    <property type="project" value="UniProtKB-SubCell"/>
</dbReference>
<dbReference type="InterPro" id="IPR000223">
    <property type="entry name" value="Pept_S26A_signal_pept_1"/>
</dbReference>
<dbReference type="GO" id="GO:0006465">
    <property type="term" value="P:signal peptide processing"/>
    <property type="evidence" value="ECO:0007669"/>
    <property type="project" value="InterPro"/>
</dbReference>
<feature type="domain" description="Peptidase S26" evidence="8">
    <location>
        <begin position="99"/>
        <end position="138"/>
    </location>
</feature>
<comment type="subcellular location">
    <subcellularLocation>
        <location evidence="7">Membrane</location>
        <topology evidence="7">Single-pass type II membrane protein</topology>
    </subcellularLocation>
</comment>
<evidence type="ECO:0000256" key="1">
    <source>
        <dbReference type="ARBA" id="ARBA00000677"/>
    </source>
</evidence>
<evidence type="ECO:0000256" key="6">
    <source>
        <dbReference type="PIRSR" id="PIRSR600223-1"/>
    </source>
</evidence>
<comment type="similarity">
    <text evidence="2 7">Belongs to the peptidase S26 family.</text>
</comment>
<keyword evidence="7" id="KW-0472">Membrane</keyword>
<dbReference type="Pfam" id="PF10502">
    <property type="entry name" value="Peptidase_S26"/>
    <property type="match status" value="2"/>
</dbReference>
<keyword evidence="7" id="KW-1133">Transmembrane helix</keyword>
<dbReference type="PANTHER" id="PTHR43390">
    <property type="entry name" value="SIGNAL PEPTIDASE I"/>
    <property type="match status" value="1"/>
</dbReference>
<dbReference type="GO" id="GO:0004252">
    <property type="term" value="F:serine-type endopeptidase activity"/>
    <property type="evidence" value="ECO:0007669"/>
    <property type="project" value="InterPro"/>
</dbReference>
<dbReference type="InterPro" id="IPR019533">
    <property type="entry name" value="Peptidase_S26"/>
</dbReference>
<gene>
    <name evidence="9" type="ORF">UX44_C0019G0006</name>
</gene>
<evidence type="ECO:0000256" key="5">
    <source>
        <dbReference type="ARBA" id="ARBA00022801"/>
    </source>
</evidence>
<dbReference type="EMBL" id="LCMF01000019">
    <property type="protein sequence ID" value="KKU30594.1"/>
    <property type="molecule type" value="Genomic_DNA"/>
</dbReference>
<comment type="catalytic activity">
    <reaction evidence="1 7">
        <text>Cleavage of hydrophobic, N-terminal signal or leader sequences from secreted and periplasmic proteins.</text>
        <dbReference type="EC" id="3.4.21.89"/>
    </reaction>
</comment>
<dbReference type="InterPro" id="IPR036286">
    <property type="entry name" value="LexA/Signal_pep-like_sf"/>
</dbReference>
<dbReference type="GO" id="GO:0009003">
    <property type="term" value="F:signal peptidase activity"/>
    <property type="evidence" value="ECO:0007669"/>
    <property type="project" value="UniProtKB-EC"/>
</dbReference>
<reference evidence="9 10" key="1">
    <citation type="journal article" date="2015" name="Nature">
        <title>rRNA introns, odd ribosomes, and small enigmatic genomes across a large radiation of phyla.</title>
        <authorList>
            <person name="Brown C.T."/>
            <person name="Hug L.A."/>
            <person name="Thomas B.C."/>
            <person name="Sharon I."/>
            <person name="Castelle C.J."/>
            <person name="Singh A."/>
            <person name="Wilkins M.J."/>
            <person name="Williams K.H."/>
            <person name="Banfield J.F."/>
        </authorList>
    </citation>
    <scope>NUCLEOTIDE SEQUENCE [LARGE SCALE GENOMIC DNA]</scope>
</reference>
<dbReference type="PROSITE" id="PS00501">
    <property type="entry name" value="SPASE_I_1"/>
    <property type="match status" value="1"/>
</dbReference>
<dbReference type="EC" id="3.4.21.89" evidence="3 7"/>
<feature type="domain" description="Peptidase S26" evidence="8">
    <location>
        <begin position="13"/>
        <end position="93"/>
    </location>
</feature>
<organism evidence="9 10">
    <name type="scientific">candidate division WWE3 bacterium GW2011_GWA1_46_21</name>
    <dbReference type="NCBI Taxonomy" id="1619107"/>
    <lineage>
        <taxon>Bacteria</taxon>
        <taxon>Katanobacteria</taxon>
    </lineage>
</organism>
<evidence type="ECO:0000313" key="9">
    <source>
        <dbReference type="EMBL" id="KKU30594.1"/>
    </source>
</evidence>
<dbReference type="InterPro" id="IPR019758">
    <property type="entry name" value="Pept_S26A_signal_pept_1_CS"/>
</dbReference>
<dbReference type="SUPFAM" id="SSF51306">
    <property type="entry name" value="LexA/Signal peptidase"/>
    <property type="match status" value="1"/>
</dbReference>
<protein>
    <recommendedName>
        <fullName evidence="3 7">Signal peptidase I</fullName>
        <ecNumber evidence="3 7">3.4.21.89</ecNumber>
    </recommendedName>
</protein>
<dbReference type="CDD" id="cd06530">
    <property type="entry name" value="S26_SPase_I"/>
    <property type="match status" value="1"/>
</dbReference>
<dbReference type="AlphaFoldDB" id="A0A0G1PCV0"/>
<feature type="transmembrane region" description="Helical" evidence="7">
    <location>
        <begin position="15"/>
        <end position="34"/>
    </location>
</feature>
<dbReference type="Proteomes" id="UP000034732">
    <property type="component" value="Unassembled WGS sequence"/>
</dbReference>
<keyword evidence="4 7" id="KW-0645">Protease</keyword>
<feature type="active site" evidence="6">
    <location>
        <position position="43"/>
    </location>
</feature>
<keyword evidence="7" id="KW-0812">Transmembrane</keyword>
<feature type="active site" evidence="6">
    <location>
        <position position="86"/>
    </location>
</feature>
<accession>A0A0G1PCV0</accession>
<dbReference type="NCBIfam" id="TIGR02227">
    <property type="entry name" value="sigpep_I_bact"/>
    <property type="match status" value="2"/>
</dbReference>
<keyword evidence="5 7" id="KW-0378">Hydrolase</keyword>
<evidence type="ECO:0000313" key="10">
    <source>
        <dbReference type="Proteomes" id="UP000034732"/>
    </source>
</evidence>
<evidence type="ECO:0000256" key="3">
    <source>
        <dbReference type="ARBA" id="ARBA00013208"/>
    </source>
</evidence>
<evidence type="ECO:0000259" key="8">
    <source>
        <dbReference type="Pfam" id="PF10502"/>
    </source>
</evidence>
<dbReference type="PANTHER" id="PTHR43390:SF1">
    <property type="entry name" value="CHLOROPLAST PROCESSING PEPTIDASE"/>
    <property type="match status" value="1"/>
</dbReference>
<evidence type="ECO:0000256" key="7">
    <source>
        <dbReference type="RuleBase" id="RU362042"/>
    </source>
</evidence>
<name>A0A0G1PCV0_UNCKA</name>
<proteinExistence type="inferred from homology"/>